<proteinExistence type="predicted"/>
<feature type="region of interest" description="Disordered" evidence="1">
    <location>
        <begin position="147"/>
        <end position="182"/>
    </location>
</feature>
<protein>
    <submittedName>
        <fullName evidence="2">Uncharacterized protein</fullName>
    </submittedName>
</protein>
<dbReference type="Proteomes" id="UP001633002">
    <property type="component" value="Unassembled WGS sequence"/>
</dbReference>
<sequence>MTGTEYTNSVEQNEDVTFKGALEAFKAVCLDGFNAQQDANIPTVTPRRALRDISNENICPLTREDSKSPIAKRSRSQNHAMDILAAQIANQSANQKSGHLNSQSTTQQNNVEPADPNSKGKAPVMDSGKGVSAGLLPKILNRAKPGNIALAPTAGGSSIPAPGGVVPLQSRNVPATYASKRL</sequence>
<dbReference type="AlphaFoldDB" id="A0ABD3GLH2"/>
<comment type="caution">
    <text evidence="2">The sequence shown here is derived from an EMBL/GenBank/DDBJ whole genome shotgun (WGS) entry which is preliminary data.</text>
</comment>
<evidence type="ECO:0000313" key="2">
    <source>
        <dbReference type="EMBL" id="KAL3679362.1"/>
    </source>
</evidence>
<evidence type="ECO:0000256" key="1">
    <source>
        <dbReference type="SAM" id="MobiDB-lite"/>
    </source>
</evidence>
<accession>A0ABD3GLH2</accession>
<gene>
    <name evidence="2" type="ORF">R1sor_022318</name>
</gene>
<name>A0ABD3GLH2_9MARC</name>
<organism evidence="2 3">
    <name type="scientific">Riccia sorocarpa</name>
    <dbReference type="NCBI Taxonomy" id="122646"/>
    <lineage>
        <taxon>Eukaryota</taxon>
        <taxon>Viridiplantae</taxon>
        <taxon>Streptophyta</taxon>
        <taxon>Embryophyta</taxon>
        <taxon>Marchantiophyta</taxon>
        <taxon>Marchantiopsida</taxon>
        <taxon>Marchantiidae</taxon>
        <taxon>Marchantiales</taxon>
        <taxon>Ricciaceae</taxon>
        <taxon>Riccia</taxon>
    </lineage>
</organism>
<reference evidence="2 3" key="1">
    <citation type="submission" date="2024-09" db="EMBL/GenBank/DDBJ databases">
        <title>Chromosome-scale assembly of Riccia sorocarpa.</title>
        <authorList>
            <person name="Paukszto L."/>
        </authorList>
    </citation>
    <scope>NUCLEOTIDE SEQUENCE [LARGE SCALE GENOMIC DNA]</scope>
    <source>
        <strain evidence="2">LP-2024</strain>
        <tissue evidence="2">Aerial parts of the thallus</tissue>
    </source>
</reference>
<feature type="compositionally biased region" description="Polar residues" evidence="1">
    <location>
        <begin position="88"/>
        <end position="111"/>
    </location>
</feature>
<evidence type="ECO:0000313" key="3">
    <source>
        <dbReference type="Proteomes" id="UP001633002"/>
    </source>
</evidence>
<dbReference type="EMBL" id="JBJQOH010000007">
    <property type="protein sequence ID" value="KAL3679362.1"/>
    <property type="molecule type" value="Genomic_DNA"/>
</dbReference>
<keyword evidence="3" id="KW-1185">Reference proteome</keyword>
<feature type="region of interest" description="Disordered" evidence="1">
    <location>
        <begin position="84"/>
        <end position="129"/>
    </location>
</feature>